<gene>
    <name evidence="1" type="ORF">FA95DRAFT_1533872</name>
</gene>
<keyword evidence="2" id="KW-1185">Reference proteome</keyword>
<evidence type="ECO:0000313" key="2">
    <source>
        <dbReference type="Proteomes" id="UP000814033"/>
    </source>
</evidence>
<dbReference type="EMBL" id="MU275849">
    <property type="protein sequence ID" value="KAI0051912.1"/>
    <property type="molecule type" value="Genomic_DNA"/>
</dbReference>
<reference evidence="1" key="2">
    <citation type="journal article" date="2022" name="New Phytol.">
        <title>Evolutionary transition to the ectomycorrhizal habit in the genomes of a hyperdiverse lineage of mushroom-forming fungi.</title>
        <authorList>
            <person name="Looney B."/>
            <person name="Miyauchi S."/>
            <person name="Morin E."/>
            <person name="Drula E."/>
            <person name="Courty P.E."/>
            <person name="Kohler A."/>
            <person name="Kuo A."/>
            <person name="LaButti K."/>
            <person name="Pangilinan J."/>
            <person name="Lipzen A."/>
            <person name="Riley R."/>
            <person name="Andreopoulos W."/>
            <person name="He G."/>
            <person name="Johnson J."/>
            <person name="Nolan M."/>
            <person name="Tritt A."/>
            <person name="Barry K.W."/>
            <person name="Grigoriev I.V."/>
            <person name="Nagy L.G."/>
            <person name="Hibbett D."/>
            <person name="Henrissat B."/>
            <person name="Matheny P.B."/>
            <person name="Labbe J."/>
            <person name="Martin F.M."/>
        </authorList>
    </citation>
    <scope>NUCLEOTIDE SEQUENCE</scope>
    <source>
        <strain evidence="1">FP105234-sp</strain>
    </source>
</reference>
<evidence type="ECO:0000313" key="1">
    <source>
        <dbReference type="EMBL" id="KAI0051912.1"/>
    </source>
</evidence>
<proteinExistence type="predicted"/>
<accession>A0ACB8S6Z7</accession>
<organism evidence="1 2">
    <name type="scientific">Auriscalpium vulgare</name>
    <dbReference type="NCBI Taxonomy" id="40419"/>
    <lineage>
        <taxon>Eukaryota</taxon>
        <taxon>Fungi</taxon>
        <taxon>Dikarya</taxon>
        <taxon>Basidiomycota</taxon>
        <taxon>Agaricomycotina</taxon>
        <taxon>Agaricomycetes</taxon>
        <taxon>Russulales</taxon>
        <taxon>Auriscalpiaceae</taxon>
        <taxon>Auriscalpium</taxon>
    </lineage>
</organism>
<comment type="caution">
    <text evidence="1">The sequence shown here is derived from an EMBL/GenBank/DDBJ whole genome shotgun (WGS) entry which is preliminary data.</text>
</comment>
<reference evidence="1" key="1">
    <citation type="submission" date="2021-02" db="EMBL/GenBank/DDBJ databases">
        <authorList>
            <consortium name="DOE Joint Genome Institute"/>
            <person name="Ahrendt S."/>
            <person name="Looney B.P."/>
            <person name="Miyauchi S."/>
            <person name="Morin E."/>
            <person name="Drula E."/>
            <person name="Courty P.E."/>
            <person name="Chicoki N."/>
            <person name="Fauchery L."/>
            <person name="Kohler A."/>
            <person name="Kuo A."/>
            <person name="Labutti K."/>
            <person name="Pangilinan J."/>
            <person name="Lipzen A."/>
            <person name="Riley R."/>
            <person name="Andreopoulos W."/>
            <person name="He G."/>
            <person name="Johnson J."/>
            <person name="Barry K.W."/>
            <person name="Grigoriev I.V."/>
            <person name="Nagy L."/>
            <person name="Hibbett D."/>
            <person name="Henrissat B."/>
            <person name="Matheny P.B."/>
            <person name="Labbe J."/>
            <person name="Martin F."/>
        </authorList>
    </citation>
    <scope>NUCLEOTIDE SEQUENCE</scope>
    <source>
        <strain evidence="1">FP105234-sp</strain>
    </source>
</reference>
<dbReference type="Proteomes" id="UP000814033">
    <property type="component" value="Unassembled WGS sequence"/>
</dbReference>
<keyword evidence="1" id="KW-0378">Hydrolase</keyword>
<name>A0ACB8S6Z7_9AGAM</name>
<protein>
    <submittedName>
        <fullName evidence="1">Glycoside hydrolase family 16 protein</fullName>
    </submittedName>
</protein>
<sequence>MLQDLTSLLLPLLVLPAQASAYPDSLLAPLAEPETRGGPRLSVGKRQTNSSGSSNSTNVTPTPTESDFLWIIQDTYDATNFFQEFHFFNFSDPTHGTVTYVDHDTAFAHNLSYISSDGKIVMKGDDTNWLAQGEYRESVRVSSNTIYNGGLFILDTDRAPWGCGVWPAFWTVGEANWPEGGEIDIIEGVHDNEHNQVTWHTNPGCNLTKSANFTGSIVGSPSPNLDCTGSATKPGCGITEWSQASYGPTFDAVGGGVFAMKWDEDGIAVWSFYRVAVPQDIQDGTPNPANWPTPVAALAPNNCNPAKYFANHSIVFDITFCGDWAGNSYATSGCPGTCSDRLMDPGNFVNASWNINWLKVYRRQTVKGVVSSAAGLHTHTETRSSVLLALAAASFIIPGWLAVI</sequence>